<dbReference type="Pfam" id="PF16543">
    <property type="entry name" value="DFRP_C"/>
    <property type="match status" value="1"/>
</dbReference>
<keyword evidence="4 5" id="KW-0862">Zinc</keyword>
<evidence type="ECO:0000313" key="8">
    <source>
        <dbReference type="EMBL" id="KAL3404948.1"/>
    </source>
</evidence>
<dbReference type="InterPro" id="IPR032378">
    <property type="entry name" value="ZC3H15/TMA46_C"/>
</dbReference>
<comment type="caution">
    <text evidence="8">The sequence shown here is derived from an EMBL/GenBank/DDBJ whole genome shotgun (WGS) entry which is preliminary data.</text>
</comment>
<dbReference type="PANTHER" id="PTHR12681:SF0">
    <property type="entry name" value="ZINC FINGER CCCH DOMAIN-CONTAINING PROTEIN 15"/>
    <property type="match status" value="1"/>
</dbReference>
<feature type="zinc finger region" description="C3H1-type" evidence="5">
    <location>
        <begin position="94"/>
        <end position="121"/>
    </location>
</feature>
<evidence type="ECO:0000259" key="7">
    <source>
        <dbReference type="PROSITE" id="PS50103"/>
    </source>
</evidence>
<dbReference type="EMBL" id="JBJJXI010000022">
    <property type="protein sequence ID" value="KAL3404948.1"/>
    <property type="molecule type" value="Genomic_DNA"/>
</dbReference>
<dbReference type="InterPro" id="IPR000571">
    <property type="entry name" value="Znf_CCCH"/>
</dbReference>
<dbReference type="GO" id="GO:0008270">
    <property type="term" value="F:zinc ion binding"/>
    <property type="evidence" value="ECO:0007669"/>
    <property type="project" value="UniProtKB-KW"/>
</dbReference>
<evidence type="ECO:0000256" key="2">
    <source>
        <dbReference type="ARBA" id="ARBA00022723"/>
    </source>
</evidence>
<sequence>MPPKKSSAAPSKKTEQKKKEKVIEDKTFGIKNKKGAKQQKFIQQVEKQVKSGGLHPRKPEDAKKLEKEKKLKEQQELALIFKPVQTQKVEKGTDPKSVVCAFFKQGQCTKGDKCKFSHDLSVERKAEKRSLYCDVDKDVDKEADTMDGWDEDKLKQVVEKKHATGGNRPTTDIICKHFLEAVEKSKYGWFWECPSGQKCIYRHALPPGFVLKKDLKKEDKKDEISLEDLIEKERANLGPNQTKITLETFIAWKKRKLQEKQQKAVKDEEKKRSDYKAGRQVGISGREMFFFNPELAAGDVADDGDEAVANYDFEEEEEESVEYRELDLDNLVLEASQVDTTGCTIAPDCDERLKASRKQTEQTSDEATIQVGDGATALTINENLFMDEDLEGLEEELGDLDLEE</sequence>
<keyword evidence="3 5" id="KW-0863">Zinc-finger</keyword>
<organism evidence="8 9">
    <name type="scientific">Trichogramma kaykai</name>
    <dbReference type="NCBI Taxonomy" id="54128"/>
    <lineage>
        <taxon>Eukaryota</taxon>
        <taxon>Metazoa</taxon>
        <taxon>Ecdysozoa</taxon>
        <taxon>Arthropoda</taxon>
        <taxon>Hexapoda</taxon>
        <taxon>Insecta</taxon>
        <taxon>Pterygota</taxon>
        <taxon>Neoptera</taxon>
        <taxon>Endopterygota</taxon>
        <taxon>Hymenoptera</taxon>
        <taxon>Apocrita</taxon>
        <taxon>Proctotrupomorpha</taxon>
        <taxon>Chalcidoidea</taxon>
        <taxon>Trichogrammatidae</taxon>
        <taxon>Trichogramma</taxon>
    </lineage>
</organism>
<name>A0ABD2XHR6_9HYME</name>
<dbReference type="Pfam" id="PF00642">
    <property type="entry name" value="zf-CCCH"/>
    <property type="match status" value="1"/>
</dbReference>
<feature type="compositionally biased region" description="Basic and acidic residues" evidence="6">
    <location>
        <begin position="12"/>
        <end position="28"/>
    </location>
</feature>
<feature type="region of interest" description="Disordered" evidence="6">
    <location>
        <begin position="1"/>
        <end position="69"/>
    </location>
</feature>
<evidence type="ECO:0000313" key="9">
    <source>
        <dbReference type="Proteomes" id="UP001627154"/>
    </source>
</evidence>
<feature type="zinc finger region" description="C3H1-type" evidence="5">
    <location>
        <begin position="169"/>
        <end position="206"/>
    </location>
</feature>
<feature type="compositionally biased region" description="Basic and acidic residues" evidence="6">
    <location>
        <begin position="57"/>
        <end position="69"/>
    </location>
</feature>
<gene>
    <name evidence="8" type="ORF">TKK_002597</name>
</gene>
<keyword evidence="2 5" id="KW-0479">Metal-binding</keyword>
<dbReference type="Gene3D" id="6.20.400.10">
    <property type="match status" value="1"/>
</dbReference>
<reference evidence="8 9" key="1">
    <citation type="journal article" date="2024" name="bioRxiv">
        <title>A reference genome for Trichogramma kaykai: A tiny desert-dwelling parasitoid wasp with competing sex-ratio distorters.</title>
        <authorList>
            <person name="Culotta J."/>
            <person name="Lindsey A.R."/>
        </authorList>
    </citation>
    <scope>NUCLEOTIDE SEQUENCE [LARGE SCALE GENOMIC DNA]</scope>
    <source>
        <strain evidence="8 9">KSX58</strain>
    </source>
</reference>
<keyword evidence="9" id="KW-1185">Reference proteome</keyword>
<dbReference type="SUPFAM" id="SSF90229">
    <property type="entry name" value="CCCH zinc finger"/>
    <property type="match status" value="1"/>
</dbReference>
<evidence type="ECO:0000256" key="4">
    <source>
        <dbReference type="ARBA" id="ARBA00022833"/>
    </source>
</evidence>
<evidence type="ECO:0000256" key="1">
    <source>
        <dbReference type="ARBA" id="ARBA00010043"/>
    </source>
</evidence>
<dbReference type="SMART" id="SM00356">
    <property type="entry name" value="ZnF_C3H1"/>
    <property type="match status" value="2"/>
</dbReference>
<feature type="compositionally biased region" description="Low complexity" evidence="6">
    <location>
        <begin position="1"/>
        <end position="11"/>
    </location>
</feature>
<evidence type="ECO:0000256" key="6">
    <source>
        <dbReference type="SAM" id="MobiDB-lite"/>
    </source>
</evidence>
<protein>
    <recommendedName>
        <fullName evidence="7">C3H1-type domain-containing protein</fullName>
    </recommendedName>
</protein>
<evidence type="ECO:0000256" key="5">
    <source>
        <dbReference type="PROSITE-ProRule" id="PRU00723"/>
    </source>
</evidence>
<evidence type="ECO:0000256" key="3">
    <source>
        <dbReference type="ARBA" id="ARBA00022771"/>
    </source>
</evidence>
<dbReference type="AlphaFoldDB" id="A0ABD2XHR6"/>
<dbReference type="PANTHER" id="PTHR12681">
    <property type="entry name" value="ZINC FINGER-CONTAINING PROTEIN P48ZNF"/>
    <property type="match status" value="1"/>
</dbReference>
<feature type="domain" description="C3H1-type" evidence="7">
    <location>
        <begin position="169"/>
        <end position="206"/>
    </location>
</feature>
<dbReference type="Proteomes" id="UP001627154">
    <property type="component" value="Unassembled WGS sequence"/>
</dbReference>
<dbReference type="InterPro" id="IPR036855">
    <property type="entry name" value="Znf_CCCH_sf"/>
</dbReference>
<dbReference type="PROSITE" id="PS50103">
    <property type="entry name" value="ZF_C3H1"/>
    <property type="match status" value="2"/>
</dbReference>
<comment type="similarity">
    <text evidence="1">Belongs to the ZC3H15/TMA46 family.</text>
</comment>
<dbReference type="Gene3D" id="4.10.1000.10">
    <property type="entry name" value="Zinc finger, CCCH-type"/>
    <property type="match status" value="1"/>
</dbReference>
<accession>A0ABD2XHR6</accession>
<proteinExistence type="inferred from homology"/>
<feature type="domain" description="C3H1-type" evidence="7">
    <location>
        <begin position="94"/>
        <end position="121"/>
    </location>
</feature>